<keyword evidence="5" id="KW-1185">Reference proteome</keyword>
<dbReference type="InterPro" id="IPR051321">
    <property type="entry name" value="PHA/PHB_synthase"/>
</dbReference>
<dbReference type="AlphaFoldDB" id="A0A4U0QC08"/>
<proteinExistence type="predicted"/>
<reference evidence="4 5" key="1">
    <citation type="submission" date="2019-04" db="EMBL/GenBank/DDBJ databases">
        <title>Chitiniphilus eburnea sp. nov., a novel chitinolytic bacterium isolated from aquaculture sludge.</title>
        <authorList>
            <person name="Sheng M."/>
        </authorList>
    </citation>
    <scope>NUCLEOTIDE SEQUENCE [LARGE SCALE GENOMIC DNA]</scope>
    <source>
        <strain evidence="4 5">HX-2-15</strain>
    </source>
</reference>
<name>A0A4U0QC08_9NEIS</name>
<evidence type="ECO:0000313" key="4">
    <source>
        <dbReference type="EMBL" id="TJZ78927.1"/>
    </source>
</evidence>
<dbReference type="PANTHER" id="PTHR36837:SF5">
    <property type="entry name" value="POLY-3-HYDROXYBUTYRATE SYNTHASE"/>
    <property type="match status" value="1"/>
</dbReference>
<keyword evidence="1" id="KW-0808">Transferase</keyword>
<accession>A0A4U0QC08</accession>
<dbReference type="PANTHER" id="PTHR36837">
    <property type="entry name" value="POLY(3-HYDROXYALKANOATE) POLYMERASE SUBUNIT PHAC"/>
    <property type="match status" value="1"/>
</dbReference>
<gene>
    <name evidence="4" type="ORF">FAZ21_01180</name>
</gene>
<dbReference type="GO" id="GO:0042619">
    <property type="term" value="P:poly-hydroxybutyrate biosynthetic process"/>
    <property type="evidence" value="ECO:0007669"/>
    <property type="project" value="InterPro"/>
</dbReference>
<dbReference type="OrthoDB" id="7208816at2"/>
<comment type="caution">
    <text evidence="4">The sequence shown here is derived from an EMBL/GenBank/DDBJ whole genome shotgun (WGS) entry which is preliminary data.</text>
</comment>
<dbReference type="InterPro" id="IPR029058">
    <property type="entry name" value="AB_hydrolase_fold"/>
</dbReference>
<sequence>MTLSQSSFLSEQQARYNKMQHALRQAFDPFGLMQTGFDAQRAWLSHPDQLAATLGDWTNDYIRWCNAAAGRALGLPENDPFVPNPEDTRFADAIWNDSPYWDMVKEWYLFNTRWLQDALYATPELDEHDRSRAAFWLRQYLNAVAPTNFFFLNPVAMVKALATRGESVFEGFINYSRDVARGDIAMTDMSAFKVGENLGTTPGAVVYRGKLLEVIHYEATTPNVHKVPIVIVSPWINKFYVLDLDAKKSMIKFLVDQGFSVFITSWKNPDGDSRDVAFDDYLTDGVARIVEVAREISGSEQVNLVGYCIGGTLVATYLAWLAKREEEQKLVASATLLTSLTDFSWPGDIEVFLDEEGLAFVENTMKRKGYLDGKEMAASFRMLRANSLVWNYWVGNYLMGETPMPFDVLYWNMDTTRMPERMHCYYLREFYFNNRLTQPDALTIAGQPIDLGRIGSPLFMVSTEEDHIAPWKQTWKLTERVSAPVRFTLSTSGHILGIVNPPRPDSKRSYWQGDVPQGTVDEAWKSAQTKQPGSWWPSWVEWLRPRSGDQVKPRTASRKYPVIDAAPGLYVRES</sequence>
<keyword evidence="2" id="KW-0012">Acyltransferase</keyword>
<dbReference type="InterPro" id="IPR010941">
    <property type="entry name" value="PhaC_N"/>
</dbReference>
<evidence type="ECO:0000259" key="3">
    <source>
        <dbReference type="Pfam" id="PF07167"/>
    </source>
</evidence>
<evidence type="ECO:0000313" key="5">
    <source>
        <dbReference type="Proteomes" id="UP000310016"/>
    </source>
</evidence>
<dbReference type="Gene3D" id="3.40.50.1820">
    <property type="entry name" value="alpha/beta hydrolase"/>
    <property type="match status" value="1"/>
</dbReference>
<feature type="domain" description="Poly-beta-hydroxybutyrate polymerase N-terminal" evidence="3">
    <location>
        <begin position="86"/>
        <end position="254"/>
    </location>
</feature>
<organism evidence="4 5">
    <name type="scientific">Chitiniphilus eburneus</name>
    <dbReference type="NCBI Taxonomy" id="2571148"/>
    <lineage>
        <taxon>Bacteria</taxon>
        <taxon>Pseudomonadati</taxon>
        <taxon>Pseudomonadota</taxon>
        <taxon>Betaproteobacteria</taxon>
        <taxon>Neisseriales</taxon>
        <taxon>Chitinibacteraceae</taxon>
        <taxon>Chitiniphilus</taxon>
    </lineage>
</organism>
<dbReference type="RefSeq" id="WP_136771442.1">
    <property type="nucleotide sequence ID" value="NZ_CP156074.1"/>
</dbReference>
<evidence type="ECO:0000256" key="1">
    <source>
        <dbReference type="ARBA" id="ARBA00022679"/>
    </source>
</evidence>
<dbReference type="GO" id="GO:0016746">
    <property type="term" value="F:acyltransferase activity"/>
    <property type="evidence" value="ECO:0007669"/>
    <property type="project" value="UniProtKB-KW"/>
</dbReference>
<evidence type="ECO:0000256" key="2">
    <source>
        <dbReference type="ARBA" id="ARBA00023315"/>
    </source>
</evidence>
<dbReference type="Pfam" id="PF07167">
    <property type="entry name" value="PhaC_N"/>
    <property type="match status" value="1"/>
</dbReference>
<dbReference type="EMBL" id="SUMF01000001">
    <property type="protein sequence ID" value="TJZ78927.1"/>
    <property type="molecule type" value="Genomic_DNA"/>
</dbReference>
<dbReference type="SUPFAM" id="SSF53474">
    <property type="entry name" value="alpha/beta-Hydrolases"/>
    <property type="match status" value="1"/>
</dbReference>
<dbReference type="Proteomes" id="UP000310016">
    <property type="component" value="Unassembled WGS sequence"/>
</dbReference>
<dbReference type="GO" id="GO:0016787">
    <property type="term" value="F:hydrolase activity"/>
    <property type="evidence" value="ECO:0007669"/>
    <property type="project" value="UniProtKB-KW"/>
</dbReference>
<protein>
    <submittedName>
        <fullName evidence="4">Alpha/beta fold hydrolase</fullName>
    </submittedName>
</protein>
<keyword evidence="4" id="KW-0378">Hydrolase</keyword>